<name>A0A1G4JGI4_9SACH</name>
<reference evidence="3" key="1">
    <citation type="submission" date="2016-03" db="EMBL/GenBank/DDBJ databases">
        <authorList>
            <person name="Devillers Hugo."/>
        </authorList>
    </citation>
    <scope>NUCLEOTIDE SEQUENCE [LARGE SCALE GENOMIC DNA]</scope>
</reference>
<evidence type="ECO:0000256" key="1">
    <source>
        <dbReference type="SAM" id="MobiDB-lite"/>
    </source>
</evidence>
<gene>
    <name evidence="2" type="ORF">LAME_0E03532G</name>
</gene>
<dbReference type="AlphaFoldDB" id="A0A1G4JGI4"/>
<dbReference type="OrthoDB" id="4070347at2759"/>
<keyword evidence="3" id="KW-1185">Reference proteome</keyword>
<feature type="compositionally biased region" description="Basic and acidic residues" evidence="1">
    <location>
        <begin position="256"/>
        <end position="265"/>
    </location>
</feature>
<dbReference type="Proteomes" id="UP000191144">
    <property type="component" value="Chromosome E"/>
</dbReference>
<feature type="compositionally biased region" description="Polar residues" evidence="1">
    <location>
        <begin position="207"/>
        <end position="237"/>
    </location>
</feature>
<organism evidence="2 3">
    <name type="scientific">Lachancea meyersii CBS 8951</name>
    <dbReference type="NCBI Taxonomy" id="1266667"/>
    <lineage>
        <taxon>Eukaryota</taxon>
        <taxon>Fungi</taxon>
        <taxon>Dikarya</taxon>
        <taxon>Ascomycota</taxon>
        <taxon>Saccharomycotina</taxon>
        <taxon>Saccharomycetes</taxon>
        <taxon>Saccharomycetales</taxon>
        <taxon>Saccharomycetaceae</taxon>
        <taxon>Lachancea</taxon>
    </lineage>
</organism>
<dbReference type="EMBL" id="LT598481">
    <property type="protein sequence ID" value="SCU89438.1"/>
    <property type="molecule type" value="Genomic_DNA"/>
</dbReference>
<evidence type="ECO:0000313" key="2">
    <source>
        <dbReference type="EMBL" id="SCU89438.1"/>
    </source>
</evidence>
<evidence type="ECO:0000313" key="3">
    <source>
        <dbReference type="Proteomes" id="UP000191144"/>
    </source>
</evidence>
<protein>
    <submittedName>
        <fullName evidence="2">LAME_0E03532g1_1</fullName>
    </submittedName>
</protein>
<feature type="region of interest" description="Disordered" evidence="1">
    <location>
        <begin position="197"/>
        <end position="243"/>
    </location>
</feature>
<proteinExistence type="predicted"/>
<accession>A0A1G4JGI4</accession>
<feature type="region of interest" description="Disordered" evidence="1">
    <location>
        <begin position="256"/>
        <end position="289"/>
    </location>
</feature>
<sequence>MSGSPIPQLVNISHALQSSFVQKLRSEVKAFSETPRLTEQQTEQIDQYITSLETAFAEFTRDNEHIERREAHVTAADVQLYSGLKTMYADYLSQLVKLKQRSVSQEEHVSGECPVDYVCDELPYKQPSERKAYVDKLLAESGPDSYANATQLAKNDQLLDGITNLAVLDSTIAANIQAYSALLRKIGFSETEISSHMPHYGNGHSAPENSVTTKIEPSSVPSSLASKAQETTPNTVPEPSKKKISFSKYLKKGDYNDTTLKRGSEEDGGSSSPSTTKRLKTEDSPTAASNSAIASILKSHSNKKKRNPIRFVSDEKLLTVYGDELPTKGLIVSPSKLKKVLKPFKDGEPREITYSAWNGQKVQELSFPKPNQDSDIVDTRGGLVPCETRVPLGYRLNFTTFSKALTKMPSEPTELDDTDPSLSQKPLIVRAFGKNCLLLQKDRGGIPYKRVPEVGVNDYPIRPAST</sequence>